<feature type="chain" id="PRO_5018619394" evidence="3">
    <location>
        <begin position="22"/>
        <end position="361"/>
    </location>
</feature>
<dbReference type="InterPro" id="IPR000668">
    <property type="entry name" value="Peptidase_C1A_C"/>
</dbReference>
<dbReference type="Pfam" id="PF00112">
    <property type="entry name" value="Peptidase_C1"/>
    <property type="match status" value="1"/>
</dbReference>
<comment type="similarity">
    <text evidence="1">Belongs to the peptidase C1 family.</text>
</comment>
<evidence type="ECO:0000256" key="3">
    <source>
        <dbReference type="SAM" id="SignalP"/>
    </source>
</evidence>
<proteinExistence type="inferred from homology"/>
<dbReference type="InterPro" id="IPR013128">
    <property type="entry name" value="Peptidase_C1A"/>
</dbReference>
<dbReference type="KEGG" id="fcy:FRACYDRAFT_194870"/>
<dbReference type="GO" id="GO:0008234">
    <property type="term" value="F:cysteine-type peptidase activity"/>
    <property type="evidence" value="ECO:0007669"/>
    <property type="project" value="InterPro"/>
</dbReference>
<keyword evidence="3" id="KW-0732">Signal</keyword>
<name>A0A1E7EUB5_9STRA</name>
<evidence type="ECO:0000256" key="2">
    <source>
        <dbReference type="ARBA" id="ARBA00023145"/>
    </source>
</evidence>
<evidence type="ECO:0000256" key="1">
    <source>
        <dbReference type="ARBA" id="ARBA00008455"/>
    </source>
</evidence>
<reference evidence="5 6" key="1">
    <citation type="submission" date="2016-09" db="EMBL/GenBank/DDBJ databases">
        <title>Extensive genetic diversity and differential bi-allelic expression allows diatom success in the polar Southern Ocean.</title>
        <authorList>
            <consortium name="DOE Joint Genome Institute"/>
            <person name="Mock T."/>
            <person name="Otillar R.P."/>
            <person name="Strauss J."/>
            <person name="Dupont C."/>
            <person name="Frickenhaus S."/>
            <person name="Maumus F."/>
            <person name="Mcmullan M."/>
            <person name="Sanges R."/>
            <person name="Schmutz J."/>
            <person name="Toseland A."/>
            <person name="Valas R."/>
            <person name="Veluchamy A."/>
            <person name="Ward B.J."/>
            <person name="Allen A."/>
            <person name="Barry K."/>
            <person name="Falciatore A."/>
            <person name="Ferrante M."/>
            <person name="Fortunato A.E."/>
            <person name="Gloeckner G."/>
            <person name="Gruber A."/>
            <person name="Hipkin R."/>
            <person name="Janech M."/>
            <person name="Kroth P."/>
            <person name="Leese F."/>
            <person name="Lindquist E."/>
            <person name="Lyon B.R."/>
            <person name="Martin J."/>
            <person name="Mayer C."/>
            <person name="Parker M."/>
            <person name="Quesneville H."/>
            <person name="Raymond J."/>
            <person name="Uhlig C."/>
            <person name="Valentin K.U."/>
            <person name="Worden A.Z."/>
            <person name="Armbrust E.V."/>
            <person name="Bowler C."/>
            <person name="Green B."/>
            <person name="Moulton V."/>
            <person name="Van Oosterhout C."/>
            <person name="Grigoriev I."/>
        </authorList>
    </citation>
    <scope>NUCLEOTIDE SEQUENCE [LARGE SCALE GENOMIC DNA]</scope>
    <source>
        <strain evidence="5 6">CCMP1102</strain>
    </source>
</reference>
<dbReference type="PANTHER" id="PTHR12411">
    <property type="entry name" value="CYSTEINE PROTEASE FAMILY C1-RELATED"/>
    <property type="match status" value="1"/>
</dbReference>
<dbReference type="OrthoDB" id="190265at2759"/>
<evidence type="ECO:0000259" key="4">
    <source>
        <dbReference type="SMART" id="SM00645"/>
    </source>
</evidence>
<feature type="signal peptide" evidence="3">
    <location>
        <begin position="1"/>
        <end position="21"/>
    </location>
</feature>
<dbReference type="GO" id="GO:0006508">
    <property type="term" value="P:proteolysis"/>
    <property type="evidence" value="ECO:0007669"/>
    <property type="project" value="InterPro"/>
</dbReference>
<dbReference type="Gene3D" id="3.90.70.10">
    <property type="entry name" value="Cysteine proteinases"/>
    <property type="match status" value="1"/>
</dbReference>
<dbReference type="SUPFAM" id="SSF54001">
    <property type="entry name" value="Cysteine proteinases"/>
    <property type="match status" value="1"/>
</dbReference>
<evidence type="ECO:0000313" key="6">
    <source>
        <dbReference type="Proteomes" id="UP000095751"/>
    </source>
</evidence>
<dbReference type="AlphaFoldDB" id="A0A1E7EUB5"/>
<sequence>MKKAAIFVGIIAAGLISLVACTEINFEGDLDRSHIVSPLPYTYLEESSLPRSFNWGSIDGGGKSMLTRMLNQHIPQYCGSCWAHSSMSALADRIKIARNGIGTDINLSIQFLLNCGSFAGSCHGGSAIRAYEFIKNNSFIPFDTCLTYVACSSDSTNGFCEHVDTTCTAENTCRTCTSIDPKNGGQDFCSPIEYFPNATVAEFGNYNLDDGLFAIQAELFLRGPVKASVNAGPLLDYNGGILVDSTVNRNATHNHGVSIVGWGYDDFADIQYWIVRNSWGEYWGEMGFFRVELGKNLLGIEAHIQWATPGSFTVLNFPCFEDGSNCIREQLFEDPSNNPVTSIKRRLQQASRSSSYEISIE</sequence>
<dbReference type="InterPro" id="IPR025661">
    <property type="entry name" value="Pept_asp_AS"/>
</dbReference>
<dbReference type="Proteomes" id="UP000095751">
    <property type="component" value="Unassembled WGS sequence"/>
</dbReference>
<gene>
    <name evidence="5" type="ORF">FRACYDRAFT_194870</name>
</gene>
<dbReference type="PROSITE" id="PS51257">
    <property type="entry name" value="PROKAR_LIPOPROTEIN"/>
    <property type="match status" value="1"/>
</dbReference>
<dbReference type="PRINTS" id="PR00705">
    <property type="entry name" value="PAPAIN"/>
</dbReference>
<accession>A0A1E7EUB5</accession>
<dbReference type="FunFam" id="3.90.70.10:FF:000117">
    <property type="entry name" value="Probable papain cysteine protease"/>
    <property type="match status" value="1"/>
</dbReference>
<evidence type="ECO:0000313" key="5">
    <source>
        <dbReference type="EMBL" id="OEU09395.1"/>
    </source>
</evidence>
<keyword evidence="2" id="KW-0865">Zymogen</keyword>
<organism evidence="5 6">
    <name type="scientific">Fragilariopsis cylindrus CCMP1102</name>
    <dbReference type="NCBI Taxonomy" id="635003"/>
    <lineage>
        <taxon>Eukaryota</taxon>
        <taxon>Sar</taxon>
        <taxon>Stramenopiles</taxon>
        <taxon>Ochrophyta</taxon>
        <taxon>Bacillariophyta</taxon>
        <taxon>Bacillariophyceae</taxon>
        <taxon>Bacillariophycidae</taxon>
        <taxon>Bacillariales</taxon>
        <taxon>Bacillariaceae</taxon>
        <taxon>Fragilariopsis</taxon>
    </lineage>
</organism>
<dbReference type="PROSITE" id="PS00640">
    <property type="entry name" value="THIOL_PROTEASE_ASN"/>
    <property type="match status" value="1"/>
</dbReference>
<dbReference type="SMART" id="SM00645">
    <property type="entry name" value="Pept_C1"/>
    <property type="match status" value="1"/>
</dbReference>
<dbReference type="EMBL" id="KV784375">
    <property type="protein sequence ID" value="OEU09395.1"/>
    <property type="molecule type" value="Genomic_DNA"/>
</dbReference>
<feature type="domain" description="Peptidase C1A papain C-terminal" evidence="4">
    <location>
        <begin position="49"/>
        <end position="308"/>
    </location>
</feature>
<keyword evidence="6" id="KW-1185">Reference proteome</keyword>
<protein>
    <submittedName>
        <fullName evidence="5">Cysteine proteinase</fullName>
    </submittedName>
</protein>
<dbReference type="InterPro" id="IPR038765">
    <property type="entry name" value="Papain-like_cys_pep_sf"/>
</dbReference>
<dbReference type="InParanoid" id="A0A1E7EUB5"/>